<keyword evidence="4" id="KW-0456">Lyase</keyword>
<dbReference type="EMBL" id="BAABDF010000007">
    <property type="protein sequence ID" value="GAA3872674.1"/>
    <property type="molecule type" value="Genomic_DNA"/>
</dbReference>
<dbReference type="PROSITE" id="PS51891">
    <property type="entry name" value="CENP_V_GFA"/>
    <property type="match status" value="1"/>
</dbReference>
<dbReference type="InterPro" id="IPR011057">
    <property type="entry name" value="Mss4-like_sf"/>
</dbReference>
<dbReference type="SUPFAM" id="SSF51316">
    <property type="entry name" value="Mss4-like"/>
    <property type="match status" value="1"/>
</dbReference>
<evidence type="ECO:0000256" key="3">
    <source>
        <dbReference type="ARBA" id="ARBA00022833"/>
    </source>
</evidence>
<evidence type="ECO:0000259" key="5">
    <source>
        <dbReference type="PROSITE" id="PS51891"/>
    </source>
</evidence>
<evidence type="ECO:0000256" key="4">
    <source>
        <dbReference type="ARBA" id="ARBA00023239"/>
    </source>
</evidence>
<dbReference type="InterPro" id="IPR006913">
    <property type="entry name" value="CENP-V/GFA"/>
</dbReference>
<sequence>MPDASCLCGAVTIAIKGPLERLSACHCTQCRKHSGHYWAATTMPLTQITYSGPVTWFRSSPAAQRGFCATCGSTLFWKPDGQDHMSISLGLFDTATGITPGPNGLTHIFTASKGDYYDLPPDEAQDP</sequence>
<gene>
    <name evidence="6" type="ORF">GCM10022404_23170</name>
</gene>
<accession>A0ABP7KC39</accession>
<protein>
    <submittedName>
        <fullName evidence="6">GFA family protein</fullName>
    </submittedName>
</protein>
<evidence type="ECO:0000313" key="7">
    <source>
        <dbReference type="Proteomes" id="UP001399917"/>
    </source>
</evidence>
<dbReference type="Pfam" id="PF04828">
    <property type="entry name" value="GFA"/>
    <property type="match status" value="1"/>
</dbReference>
<evidence type="ECO:0000313" key="6">
    <source>
        <dbReference type="EMBL" id="GAA3872674.1"/>
    </source>
</evidence>
<reference evidence="7" key="1">
    <citation type="journal article" date="2019" name="Int. J. Syst. Evol. Microbiol.">
        <title>The Global Catalogue of Microorganisms (GCM) 10K type strain sequencing project: providing services to taxonomists for standard genome sequencing and annotation.</title>
        <authorList>
            <consortium name="The Broad Institute Genomics Platform"/>
            <consortium name="The Broad Institute Genome Sequencing Center for Infectious Disease"/>
            <person name="Wu L."/>
            <person name="Ma J."/>
        </authorList>
    </citation>
    <scope>NUCLEOTIDE SEQUENCE [LARGE SCALE GENOMIC DNA]</scope>
    <source>
        <strain evidence="7">JCM 17190</strain>
    </source>
</reference>
<dbReference type="Gene3D" id="3.90.1590.10">
    <property type="entry name" value="glutathione-dependent formaldehyde- activating enzyme (gfa)"/>
    <property type="match status" value="1"/>
</dbReference>
<name>A0ABP7KC39_9RHOB</name>
<evidence type="ECO:0000256" key="2">
    <source>
        <dbReference type="ARBA" id="ARBA00022723"/>
    </source>
</evidence>
<organism evidence="6 7">
    <name type="scientific">Celeribacter arenosi</name>
    <dbReference type="NCBI Taxonomy" id="792649"/>
    <lineage>
        <taxon>Bacteria</taxon>
        <taxon>Pseudomonadati</taxon>
        <taxon>Pseudomonadota</taxon>
        <taxon>Alphaproteobacteria</taxon>
        <taxon>Rhodobacterales</taxon>
        <taxon>Roseobacteraceae</taxon>
        <taxon>Celeribacter</taxon>
    </lineage>
</organism>
<evidence type="ECO:0000256" key="1">
    <source>
        <dbReference type="ARBA" id="ARBA00005495"/>
    </source>
</evidence>
<feature type="domain" description="CENP-V/GFA" evidence="5">
    <location>
        <begin position="1"/>
        <end position="118"/>
    </location>
</feature>
<keyword evidence="2" id="KW-0479">Metal-binding</keyword>
<keyword evidence="7" id="KW-1185">Reference proteome</keyword>
<dbReference type="PANTHER" id="PTHR33337:SF40">
    <property type="entry name" value="CENP-V_GFA DOMAIN-CONTAINING PROTEIN-RELATED"/>
    <property type="match status" value="1"/>
</dbReference>
<dbReference type="PANTHER" id="PTHR33337">
    <property type="entry name" value="GFA DOMAIN-CONTAINING PROTEIN"/>
    <property type="match status" value="1"/>
</dbReference>
<dbReference type="RefSeq" id="WP_344847327.1">
    <property type="nucleotide sequence ID" value="NZ_BAABDF010000007.1"/>
</dbReference>
<dbReference type="Proteomes" id="UP001399917">
    <property type="component" value="Unassembled WGS sequence"/>
</dbReference>
<keyword evidence="3" id="KW-0862">Zinc</keyword>
<comment type="similarity">
    <text evidence="1">Belongs to the Gfa family.</text>
</comment>
<comment type="caution">
    <text evidence="6">The sequence shown here is derived from an EMBL/GenBank/DDBJ whole genome shotgun (WGS) entry which is preliminary data.</text>
</comment>
<proteinExistence type="inferred from homology"/>